<accession>A0A653ERN1</accession>
<dbReference type="InterPro" id="IPR036513">
    <property type="entry name" value="STAS_dom_sf"/>
</dbReference>
<gene>
    <name evidence="2" type="ORF">BIN_B_03016</name>
</gene>
<dbReference type="EMBL" id="LR589093">
    <property type="protein sequence ID" value="VTO99425.1"/>
    <property type="molecule type" value="Genomic_DNA"/>
</dbReference>
<dbReference type="Pfam" id="PF01740">
    <property type="entry name" value="STAS"/>
    <property type="match status" value="1"/>
</dbReference>
<dbReference type="Gene3D" id="3.30.750.24">
    <property type="entry name" value="STAS domain"/>
    <property type="match status" value="1"/>
</dbReference>
<dbReference type="OrthoDB" id="4750285at2"/>
<evidence type="ECO:0000259" key="1">
    <source>
        <dbReference type="PROSITE" id="PS50801"/>
    </source>
</evidence>
<name>A0A653ERN1_9MYCO</name>
<dbReference type="RefSeq" id="WP_085253436.1">
    <property type="nucleotide sequence ID" value="NZ_CAJMWJ010000001.1"/>
</dbReference>
<protein>
    <submittedName>
        <fullName evidence="2">STAS domain protein</fullName>
    </submittedName>
</protein>
<dbReference type="PROSITE" id="PS50801">
    <property type="entry name" value="STAS"/>
    <property type="match status" value="1"/>
</dbReference>
<evidence type="ECO:0000313" key="2">
    <source>
        <dbReference type="EMBL" id="VTO99425.1"/>
    </source>
</evidence>
<dbReference type="SUPFAM" id="SSF52091">
    <property type="entry name" value="SpoIIaa-like"/>
    <property type="match status" value="1"/>
</dbReference>
<reference evidence="2" key="1">
    <citation type="submission" date="2019-05" db="EMBL/GenBank/DDBJ databases">
        <authorList>
            <person name="Naeem R."/>
            <person name="Antony C."/>
            <person name="Guan Q."/>
        </authorList>
    </citation>
    <scope>NUCLEOTIDE SEQUENCE</scope>
    <source>
        <strain evidence="2">2</strain>
    </source>
</reference>
<organism evidence="2">
    <name type="scientific">Mycobacterium riyadhense</name>
    <dbReference type="NCBI Taxonomy" id="486698"/>
    <lineage>
        <taxon>Bacteria</taxon>
        <taxon>Bacillati</taxon>
        <taxon>Actinomycetota</taxon>
        <taxon>Actinomycetes</taxon>
        <taxon>Mycobacteriales</taxon>
        <taxon>Mycobacteriaceae</taxon>
        <taxon>Mycobacterium</taxon>
    </lineage>
</organism>
<proteinExistence type="predicted"/>
<feature type="domain" description="STAS" evidence="1">
    <location>
        <begin position="28"/>
        <end position="138"/>
    </location>
</feature>
<dbReference type="AlphaFoldDB" id="A0A653ERN1"/>
<dbReference type="InterPro" id="IPR002645">
    <property type="entry name" value="STAS_dom"/>
</dbReference>
<sequence length="159" mass="17453">MTASHDDTPPLGQFEHPRSHDAIDCAGARVQVHDGSLATVLRVDGEIDASNANLVTREIGRIWRLDTPLIVDLGTLDFLGIAGLRGLLELEDENQPQLFVITGPALQRLTRVISDAGLPIVHSVPEAVRLIEEALQAGRRLPQTLPDSEHRRTRPGRRD</sequence>
<dbReference type="GeneID" id="93495622"/>